<comment type="caution">
    <text evidence="6">The sequence shown here is derived from an EMBL/GenBank/DDBJ whole genome shotgun (WGS) entry which is preliminary data.</text>
</comment>
<gene>
    <name evidence="6" type="ORF">M5G25_14985</name>
</gene>
<organism evidence="6 7">
    <name type="scientific">Pseudomonas idahonensis</name>
    <dbReference type="NCBI Taxonomy" id="2942628"/>
    <lineage>
        <taxon>Bacteria</taxon>
        <taxon>Pseudomonadati</taxon>
        <taxon>Pseudomonadota</taxon>
        <taxon>Gammaproteobacteria</taxon>
        <taxon>Pseudomonadales</taxon>
        <taxon>Pseudomonadaceae</taxon>
        <taxon>Pseudomonas</taxon>
    </lineage>
</organism>
<evidence type="ECO:0000259" key="5">
    <source>
        <dbReference type="Pfam" id="PF04829"/>
    </source>
</evidence>
<evidence type="ECO:0000313" key="7">
    <source>
        <dbReference type="Proteomes" id="UP001217610"/>
    </source>
</evidence>
<reference evidence="6 7" key="1">
    <citation type="submission" date="2022-05" db="EMBL/GenBank/DDBJ databases">
        <title>Novel Pseudomonas spp. Isolated from a Rainbow Trout Aquaculture Facility.</title>
        <authorList>
            <person name="Testerman T."/>
            <person name="Graf J."/>
        </authorList>
    </citation>
    <scope>NUCLEOTIDE SEQUENCE [LARGE SCALE GENOMIC DNA]</scope>
    <source>
        <strain evidence="6 7">ID357</strain>
    </source>
</reference>
<name>A0ABT5Q5W6_9PSED</name>
<comment type="subcellular location">
    <subcellularLocation>
        <location evidence="1">Target cell</location>
        <location evidence="1">Target cell cytoplasm</location>
    </subcellularLocation>
</comment>
<dbReference type="EMBL" id="JAMDGR010000009">
    <property type="protein sequence ID" value="MDD1149599.1"/>
    <property type="molecule type" value="Genomic_DNA"/>
</dbReference>
<evidence type="ECO:0000256" key="4">
    <source>
        <dbReference type="ARBA" id="ARBA00023026"/>
    </source>
</evidence>
<sequence length="100" mass="10237">MTLAGGLVGGLVGGDSSSAVAGAISAKNAIENNNLKETESLEFDKQMIACKAAGGYYFAEVKGDDQFLSKVVNKTGASMGFAVGSQIKVPFEKALNSVSK</sequence>
<evidence type="ECO:0000313" key="6">
    <source>
        <dbReference type="EMBL" id="MDD1149599.1"/>
    </source>
</evidence>
<keyword evidence="7" id="KW-1185">Reference proteome</keyword>
<dbReference type="RefSeq" id="WP_420793975.1">
    <property type="nucleotide sequence ID" value="NZ_JAMDGR010000009.1"/>
</dbReference>
<evidence type="ECO:0000256" key="1">
    <source>
        <dbReference type="ARBA" id="ARBA00004219"/>
    </source>
</evidence>
<dbReference type="Pfam" id="PF04829">
    <property type="entry name" value="PT-VENN"/>
    <property type="match status" value="1"/>
</dbReference>
<feature type="domain" description="VENN motif-containing" evidence="5">
    <location>
        <begin position="2"/>
        <end position="36"/>
    </location>
</feature>
<keyword evidence="2" id="KW-0800">Toxin</keyword>
<proteinExistence type="predicted"/>
<evidence type="ECO:0000256" key="3">
    <source>
        <dbReference type="ARBA" id="ARBA00022913"/>
    </source>
</evidence>
<keyword evidence="4" id="KW-0843">Virulence</keyword>
<accession>A0ABT5Q5W6</accession>
<dbReference type="InterPro" id="IPR006914">
    <property type="entry name" value="VENN_dom"/>
</dbReference>
<keyword evidence="3" id="KW-1266">Target cell cytoplasm</keyword>
<dbReference type="Proteomes" id="UP001217610">
    <property type="component" value="Unassembled WGS sequence"/>
</dbReference>
<evidence type="ECO:0000256" key="2">
    <source>
        <dbReference type="ARBA" id="ARBA00022656"/>
    </source>
</evidence>
<protein>
    <submittedName>
        <fullName evidence="6">VENN motif pre-toxin domain-containing protein</fullName>
    </submittedName>
</protein>